<keyword evidence="4" id="KW-0997">Cell inner membrane</keyword>
<keyword evidence="19" id="KW-1185">Reference proteome</keyword>
<evidence type="ECO:0000256" key="6">
    <source>
        <dbReference type="ARBA" id="ARBA00022670"/>
    </source>
</evidence>
<name>A0A146G2F7_TERSA</name>
<dbReference type="FunCoup" id="A0A146G2F7">
    <property type="interactions" value="312"/>
</dbReference>
<comment type="subcellular location">
    <subcellularLocation>
        <location evidence="2">Cell membrane</location>
    </subcellularLocation>
    <subcellularLocation>
        <location evidence="1">Membrane</location>
        <topology evidence="1">Single-pass membrane protein</topology>
    </subcellularLocation>
</comment>
<feature type="region of interest" description="Disordered" evidence="14">
    <location>
        <begin position="633"/>
        <end position="657"/>
    </location>
</feature>
<dbReference type="GO" id="GO:0005886">
    <property type="term" value="C:plasma membrane"/>
    <property type="evidence" value="ECO:0007669"/>
    <property type="project" value="UniProtKB-SubCell"/>
</dbReference>
<dbReference type="STRING" id="690879.TSACC_2446"/>
<dbReference type="GO" id="GO:0008658">
    <property type="term" value="F:penicillin binding"/>
    <property type="evidence" value="ECO:0007669"/>
    <property type="project" value="InterPro"/>
</dbReference>
<feature type="region of interest" description="Disordered" evidence="14">
    <location>
        <begin position="682"/>
        <end position="755"/>
    </location>
</feature>
<dbReference type="InterPro" id="IPR017790">
    <property type="entry name" value="Penicillin-binding_protein_2"/>
</dbReference>
<keyword evidence="6" id="KW-0645">Protease</keyword>
<keyword evidence="11 15" id="KW-1133">Transmembrane helix</keyword>
<feature type="domain" description="Penicillin-binding protein transpeptidase" evidence="16">
    <location>
        <begin position="293"/>
        <end position="624"/>
    </location>
</feature>
<dbReference type="InterPro" id="IPR012338">
    <property type="entry name" value="Beta-lactam/transpept-like"/>
</dbReference>
<dbReference type="Pfam" id="PF00905">
    <property type="entry name" value="Transpeptidase"/>
    <property type="match status" value="1"/>
</dbReference>
<comment type="caution">
    <text evidence="18">The sequence shown here is derived from an EMBL/GenBank/DDBJ whole genome shotgun (WGS) entry which is preliminary data.</text>
</comment>
<evidence type="ECO:0000313" key="18">
    <source>
        <dbReference type="EMBL" id="GAT32049.1"/>
    </source>
</evidence>
<dbReference type="Pfam" id="PF03717">
    <property type="entry name" value="PBP_dimer"/>
    <property type="match status" value="1"/>
</dbReference>
<keyword evidence="10" id="KW-0573">Peptidoglycan synthesis</keyword>
<reference evidence="19" key="1">
    <citation type="journal article" date="2017" name="Genome Announc.">
        <title>Draft Genome Sequence of Terrimicrobium sacchariphilum NM-5T, a Facultative Anaerobic Soil Bacterium of the Class Spartobacteria.</title>
        <authorList>
            <person name="Qiu Y.L."/>
            <person name="Tourlousse D.M."/>
            <person name="Matsuura N."/>
            <person name="Ohashi A."/>
            <person name="Sekiguchi Y."/>
        </authorList>
    </citation>
    <scope>NUCLEOTIDE SEQUENCE [LARGE SCALE GENOMIC DNA]</scope>
    <source>
        <strain evidence="19">NM-5</strain>
    </source>
</reference>
<dbReference type="SUPFAM" id="SSF56519">
    <property type="entry name" value="Penicillin binding protein dimerisation domain"/>
    <property type="match status" value="1"/>
</dbReference>
<evidence type="ECO:0000259" key="17">
    <source>
        <dbReference type="Pfam" id="PF03717"/>
    </source>
</evidence>
<dbReference type="OrthoDB" id="9804124at2"/>
<evidence type="ECO:0000256" key="1">
    <source>
        <dbReference type="ARBA" id="ARBA00004167"/>
    </source>
</evidence>
<feature type="compositionally biased region" description="Basic and acidic residues" evidence="14">
    <location>
        <begin position="709"/>
        <end position="718"/>
    </location>
</feature>
<dbReference type="PANTHER" id="PTHR30627">
    <property type="entry name" value="PEPTIDOGLYCAN D,D-TRANSPEPTIDASE"/>
    <property type="match status" value="1"/>
</dbReference>
<feature type="transmembrane region" description="Helical" evidence="15">
    <location>
        <begin position="7"/>
        <end position="30"/>
    </location>
</feature>
<evidence type="ECO:0000256" key="15">
    <source>
        <dbReference type="SAM" id="Phobius"/>
    </source>
</evidence>
<evidence type="ECO:0000256" key="4">
    <source>
        <dbReference type="ARBA" id="ARBA00022519"/>
    </source>
</evidence>
<dbReference type="PANTHER" id="PTHR30627:SF2">
    <property type="entry name" value="PEPTIDOGLYCAN D,D-TRANSPEPTIDASE MRDA"/>
    <property type="match status" value="1"/>
</dbReference>
<gene>
    <name evidence="18" type="ORF">TSACC_2446</name>
</gene>
<evidence type="ECO:0000256" key="5">
    <source>
        <dbReference type="ARBA" id="ARBA00022645"/>
    </source>
</evidence>
<evidence type="ECO:0000256" key="10">
    <source>
        <dbReference type="ARBA" id="ARBA00022984"/>
    </source>
</evidence>
<dbReference type="NCBIfam" id="TIGR03423">
    <property type="entry name" value="pbp2_mrdA"/>
    <property type="match status" value="1"/>
</dbReference>
<evidence type="ECO:0000256" key="2">
    <source>
        <dbReference type="ARBA" id="ARBA00004236"/>
    </source>
</evidence>
<evidence type="ECO:0000256" key="8">
    <source>
        <dbReference type="ARBA" id="ARBA00022801"/>
    </source>
</evidence>
<dbReference type="GO" id="GO:0006508">
    <property type="term" value="P:proteolysis"/>
    <property type="evidence" value="ECO:0007669"/>
    <property type="project" value="UniProtKB-KW"/>
</dbReference>
<evidence type="ECO:0000256" key="9">
    <source>
        <dbReference type="ARBA" id="ARBA00022960"/>
    </source>
</evidence>
<keyword evidence="9" id="KW-0133">Cell shape</keyword>
<feature type="domain" description="Penicillin-binding protein dimerisation" evidence="17">
    <location>
        <begin position="53"/>
        <end position="258"/>
    </location>
</feature>
<evidence type="ECO:0000256" key="13">
    <source>
        <dbReference type="ARBA" id="ARBA00023316"/>
    </source>
</evidence>
<dbReference type="InterPro" id="IPR005311">
    <property type="entry name" value="PBP_dimer"/>
</dbReference>
<dbReference type="InterPro" id="IPR050515">
    <property type="entry name" value="Beta-lactam/transpept"/>
</dbReference>
<dbReference type="InterPro" id="IPR036138">
    <property type="entry name" value="PBP_dimer_sf"/>
</dbReference>
<evidence type="ECO:0000256" key="11">
    <source>
        <dbReference type="ARBA" id="ARBA00022989"/>
    </source>
</evidence>
<feature type="compositionally biased region" description="Pro residues" evidence="14">
    <location>
        <begin position="636"/>
        <end position="653"/>
    </location>
</feature>
<keyword evidence="12 15" id="KW-0472">Membrane</keyword>
<dbReference type="Gene3D" id="3.40.710.10">
    <property type="entry name" value="DD-peptidase/beta-lactamase superfamily"/>
    <property type="match status" value="1"/>
</dbReference>
<keyword evidence="3" id="KW-1003">Cell membrane</keyword>
<dbReference type="GO" id="GO:0008360">
    <property type="term" value="P:regulation of cell shape"/>
    <property type="evidence" value="ECO:0007669"/>
    <property type="project" value="UniProtKB-KW"/>
</dbReference>
<protein>
    <submittedName>
        <fullName evidence="18">Penicillin-binding protein 2</fullName>
    </submittedName>
</protein>
<evidence type="ECO:0000259" key="16">
    <source>
        <dbReference type="Pfam" id="PF00905"/>
    </source>
</evidence>
<keyword evidence="13" id="KW-0961">Cell wall biogenesis/degradation</keyword>
<dbReference type="GO" id="GO:0009252">
    <property type="term" value="P:peptidoglycan biosynthetic process"/>
    <property type="evidence" value="ECO:0007669"/>
    <property type="project" value="UniProtKB-KW"/>
</dbReference>
<dbReference type="RefSeq" id="WP_075077908.1">
    <property type="nucleotide sequence ID" value="NZ_BDCO01000002.1"/>
</dbReference>
<dbReference type="EMBL" id="BDCO01000002">
    <property type="protein sequence ID" value="GAT32049.1"/>
    <property type="molecule type" value="Genomic_DNA"/>
</dbReference>
<dbReference type="InParanoid" id="A0A146G2F7"/>
<dbReference type="GO" id="GO:0071972">
    <property type="term" value="F:peptidoglycan L,D-transpeptidase activity"/>
    <property type="evidence" value="ECO:0007669"/>
    <property type="project" value="TreeGrafter"/>
</dbReference>
<evidence type="ECO:0000256" key="14">
    <source>
        <dbReference type="SAM" id="MobiDB-lite"/>
    </source>
</evidence>
<dbReference type="SUPFAM" id="SSF56601">
    <property type="entry name" value="beta-lactamase/transpeptidase-like"/>
    <property type="match status" value="1"/>
</dbReference>
<evidence type="ECO:0000256" key="12">
    <source>
        <dbReference type="ARBA" id="ARBA00023136"/>
    </source>
</evidence>
<organism evidence="18 19">
    <name type="scientific">Terrimicrobium sacchariphilum</name>
    <dbReference type="NCBI Taxonomy" id="690879"/>
    <lineage>
        <taxon>Bacteria</taxon>
        <taxon>Pseudomonadati</taxon>
        <taxon>Verrucomicrobiota</taxon>
        <taxon>Terrimicrobiia</taxon>
        <taxon>Terrimicrobiales</taxon>
        <taxon>Terrimicrobiaceae</taxon>
        <taxon>Terrimicrobium</taxon>
    </lineage>
</organism>
<dbReference type="InterPro" id="IPR001460">
    <property type="entry name" value="PCN-bd_Tpept"/>
</dbReference>
<evidence type="ECO:0000256" key="3">
    <source>
        <dbReference type="ARBA" id="ARBA00022475"/>
    </source>
</evidence>
<dbReference type="AlphaFoldDB" id="A0A146G2F7"/>
<keyword evidence="5" id="KW-0121">Carboxypeptidase</keyword>
<dbReference type="GO" id="GO:0071555">
    <property type="term" value="P:cell wall organization"/>
    <property type="evidence" value="ECO:0007669"/>
    <property type="project" value="UniProtKB-KW"/>
</dbReference>
<proteinExistence type="predicted"/>
<evidence type="ECO:0000256" key="7">
    <source>
        <dbReference type="ARBA" id="ARBA00022692"/>
    </source>
</evidence>
<keyword evidence="7 15" id="KW-0812">Transmembrane</keyword>
<dbReference type="Gene3D" id="3.90.1310.10">
    <property type="entry name" value="Penicillin-binding protein 2a (Domain 2)"/>
    <property type="match status" value="1"/>
</dbReference>
<dbReference type="Proteomes" id="UP000076023">
    <property type="component" value="Unassembled WGS sequence"/>
</dbReference>
<evidence type="ECO:0000313" key="19">
    <source>
        <dbReference type="Proteomes" id="UP000076023"/>
    </source>
</evidence>
<sequence length="755" mass="81862">MRRTGPALRFVFVGVVIVLALSALVARLWIVQIAHGAEYTAKTGSTSRVTVRIPAVRGEILDRNGIPLVQNRASFDVDFYLPDMVSAYRRTHNNQVPKVRYRGTVRNMPKDMEEADVARIVSEQIIPRLEELGVAQDYNAKRLQIHFRNKSEIPFNYMQDLDFEKMAVLSENNLGLPGVSVTKKPVRQYVYGSLAAHLLGYVGAPNNLEKLPDINKYKFYEPDTEGKAQIELFMNEYLKGTAGVKILQRDAKGQIMRNDVEIVEPKQGDNVYLTIDARIQYIAEKALRAVGRGAAVVIDPNNGDVLAMASVPSYDPNKFIPSIAAKDWIELNKDETNPMLNRAISAYAPGSTYKVPIGLAGLRAGVGDKTFTCSGGVTYGNKYMMCWVTQKHLPPHGTLRLPDALKYSCNAFFYQYGNAAGIDNIVAMGNMLGLGQKSGLPLSGEMAGVLPGPDYLAQVSPNERWSSGYTANTSIGQGMVLASPIQMAMIAATVANGGTCYYPRLIDKVVAQDGKVVLQEPARVRTDLIKDGGLTREQIEKVRLGMDKVVNEGGGTAGKARIKGVEVAGKTGTAQFWRNGVKDNHTWFICFAPYEAPKYAVCVLVQGAQSGGGVAAPIAAKILEDTFALEKTPEAPAEPPAPDAAPTPPPPPLVAWLDPAVGNFNHVDSVDFGRDIPAATTVTADQDTGTGDNTSGGGQESQVAAAPSVRDEADEGGRVRNRQNAKPSGLEKFFNFFRGGDKKKKESNPSPNRSR</sequence>
<dbReference type="GO" id="GO:0009002">
    <property type="term" value="F:serine-type D-Ala-D-Ala carboxypeptidase activity"/>
    <property type="evidence" value="ECO:0007669"/>
    <property type="project" value="InterPro"/>
</dbReference>
<accession>A0A146G2F7</accession>
<keyword evidence="8" id="KW-0378">Hydrolase</keyword>